<dbReference type="GO" id="GO:0007155">
    <property type="term" value="P:cell adhesion"/>
    <property type="evidence" value="ECO:0007669"/>
    <property type="project" value="InterPro"/>
</dbReference>
<name>A0AAV2IKJ8_LYMST</name>
<dbReference type="EMBL" id="CAXITT010001044">
    <property type="protein sequence ID" value="CAL1547693.1"/>
    <property type="molecule type" value="Genomic_DNA"/>
</dbReference>
<comment type="caution">
    <text evidence="4">The sequence shown here is derived from an EMBL/GenBank/DDBJ whole genome shotgun (WGS) entry which is preliminary data.</text>
</comment>
<gene>
    <name evidence="4" type="ORF">GSLYS_00021010001</name>
</gene>
<evidence type="ECO:0000256" key="1">
    <source>
        <dbReference type="SAM" id="MobiDB-lite"/>
    </source>
</evidence>
<evidence type="ECO:0000259" key="3">
    <source>
        <dbReference type="Pfam" id="PF09458"/>
    </source>
</evidence>
<feature type="signal peptide" evidence="2">
    <location>
        <begin position="1"/>
        <end position="21"/>
    </location>
</feature>
<dbReference type="Pfam" id="PF09458">
    <property type="entry name" value="H_lectin"/>
    <property type="match status" value="1"/>
</dbReference>
<dbReference type="InterPro" id="IPR019019">
    <property type="entry name" value="H-type_lectin_domain"/>
</dbReference>
<proteinExistence type="predicted"/>
<dbReference type="Gene3D" id="2.60.40.2080">
    <property type="match status" value="1"/>
</dbReference>
<evidence type="ECO:0000313" key="5">
    <source>
        <dbReference type="Proteomes" id="UP001497497"/>
    </source>
</evidence>
<feature type="domain" description="H-type lectin" evidence="3">
    <location>
        <begin position="261"/>
        <end position="325"/>
    </location>
</feature>
<dbReference type="GO" id="GO:0030246">
    <property type="term" value="F:carbohydrate binding"/>
    <property type="evidence" value="ECO:0007669"/>
    <property type="project" value="InterPro"/>
</dbReference>
<dbReference type="InterPro" id="IPR037221">
    <property type="entry name" value="H-type_lectin_dom_sf"/>
</dbReference>
<protein>
    <recommendedName>
        <fullName evidence="3">H-type lectin domain-containing protein</fullName>
    </recommendedName>
</protein>
<sequence>MSVCTIIALVLLSVLISTINADSLVTLEGAPSTIHPVLTKTLQLRCAVQSDSSSVTSQTTSLYNLITTPQPGSATDSPPQDGVQATSPSGSIAKLLSLVITKKNQGTGLSETLASVTGCNVPIIEEKFLSTFGVEGNSEGSNQNGELGYLVLTWDRPDEGEAGIYSCEAYALNSDKHPVSLIANLPIASVQPNIADLVTYISANEREITSLKSMVNAVAGENAALRHENYQLYIKTNELENRLTGLKGQNIQTGSFSCTYQEIPFPQPYNNTPIVFLSTASASISSSYSYSTASYNTNLQSVTPYSFTVSCSQSYFTTSFTWLAIDI</sequence>
<accession>A0AAV2IKJ8</accession>
<dbReference type="Proteomes" id="UP001497497">
    <property type="component" value="Unassembled WGS sequence"/>
</dbReference>
<dbReference type="SUPFAM" id="SSF141086">
    <property type="entry name" value="Agglutinin HPA-like"/>
    <property type="match status" value="1"/>
</dbReference>
<organism evidence="4 5">
    <name type="scientific">Lymnaea stagnalis</name>
    <name type="common">Great pond snail</name>
    <name type="synonym">Helix stagnalis</name>
    <dbReference type="NCBI Taxonomy" id="6523"/>
    <lineage>
        <taxon>Eukaryota</taxon>
        <taxon>Metazoa</taxon>
        <taxon>Spiralia</taxon>
        <taxon>Lophotrochozoa</taxon>
        <taxon>Mollusca</taxon>
        <taxon>Gastropoda</taxon>
        <taxon>Heterobranchia</taxon>
        <taxon>Euthyneura</taxon>
        <taxon>Panpulmonata</taxon>
        <taxon>Hygrophila</taxon>
        <taxon>Lymnaeoidea</taxon>
        <taxon>Lymnaeidae</taxon>
        <taxon>Lymnaea</taxon>
    </lineage>
</organism>
<feature type="chain" id="PRO_5043348653" description="H-type lectin domain-containing protein" evidence="2">
    <location>
        <begin position="22"/>
        <end position="327"/>
    </location>
</feature>
<dbReference type="AlphaFoldDB" id="A0AAV2IKJ8"/>
<keyword evidence="2" id="KW-0732">Signal</keyword>
<keyword evidence="5" id="KW-1185">Reference proteome</keyword>
<reference evidence="4 5" key="1">
    <citation type="submission" date="2024-04" db="EMBL/GenBank/DDBJ databases">
        <authorList>
            <consortium name="Genoscope - CEA"/>
            <person name="William W."/>
        </authorList>
    </citation>
    <scope>NUCLEOTIDE SEQUENCE [LARGE SCALE GENOMIC DNA]</scope>
</reference>
<feature type="region of interest" description="Disordered" evidence="1">
    <location>
        <begin position="66"/>
        <end position="87"/>
    </location>
</feature>
<evidence type="ECO:0000313" key="4">
    <source>
        <dbReference type="EMBL" id="CAL1547693.1"/>
    </source>
</evidence>
<evidence type="ECO:0000256" key="2">
    <source>
        <dbReference type="SAM" id="SignalP"/>
    </source>
</evidence>